<evidence type="ECO:0000313" key="8">
    <source>
        <dbReference type="Proteomes" id="UP000694044"/>
    </source>
</evidence>
<evidence type="ECO:0000256" key="3">
    <source>
        <dbReference type="ARBA" id="ARBA00022989"/>
    </source>
</evidence>
<name>A0A8T1WH54_9STRA</name>
<reference evidence="7" key="1">
    <citation type="submission" date="2021-02" db="EMBL/GenBank/DDBJ databases">
        <authorList>
            <person name="Palmer J.M."/>
        </authorList>
    </citation>
    <scope>NUCLEOTIDE SEQUENCE</scope>
    <source>
        <strain evidence="7">SCRP734</strain>
    </source>
</reference>
<feature type="region of interest" description="Disordered" evidence="5">
    <location>
        <begin position="360"/>
        <end position="443"/>
    </location>
</feature>
<organism evidence="7 8">
    <name type="scientific">Phytophthora pseudosyringae</name>
    <dbReference type="NCBI Taxonomy" id="221518"/>
    <lineage>
        <taxon>Eukaryota</taxon>
        <taxon>Sar</taxon>
        <taxon>Stramenopiles</taxon>
        <taxon>Oomycota</taxon>
        <taxon>Peronosporomycetes</taxon>
        <taxon>Peronosporales</taxon>
        <taxon>Peronosporaceae</taxon>
        <taxon>Phytophthora</taxon>
    </lineage>
</organism>
<feature type="transmembrane region" description="Helical" evidence="6">
    <location>
        <begin position="93"/>
        <end position="115"/>
    </location>
</feature>
<protein>
    <submittedName>
        <fullName evidence="7">NIPA-like protein 3</fullName>
    </submittedName>
</protein>
<keyword evidence="4 6" id="KW-0472">Membrane</keyword>
<evidence type="ECO:0000256" key="6">
    <source>
        <dbReference type="SAM" id="Phobius"/>
    </source>
</evidence>
<feature type="transmembrane region" description="Helical" evidence="6">
    <location>
        <begin position="268"/>
        <end position="288"/>
    </location>
</feature>
<dbReference type="Pfam" id="PF05653">
    <property type="entry name" value="Mg_trans_NIPA"/>
    <property type="match status" value="1"/>
</dbReference>
<accession>A0A8T1WH54</accession>
<comment type="caution">
    <text evidence="7">The sequence shown here is derived from an EMBL/GenBank/DDBJ whole genome shotgun (WGS) entry which is preliminary data.</text>
</comment>
<feature type="transmembrane region" description="Helical" evidence="6">
    <location>
        <begin position="199"/>
        <end position="227"/>
    </location>
</feature>
<feature type="transmembrane region" description="Helical" evidence="6">
    <location>
        <begin position="161"/>
        <end position="179"/>
    </location>
</feature>
<keyword evidence="8" id="KW-1185">Reference proteome</keyword>
<dbReference type="AlphaFoldDB" id="A0A8T1WH54"/>
<feature type="transmembrane region" description="Helical" evidence="6">
    <location>
        <begin position="63"/>
        <end position="81"/>
    </location>
</feature>
<dbReference type="PANTHER" id="PTHR12570:SF9">
    <property type="entry name" value="MAGNESIUM TRANSPORTER NIPA8-RELATED"/>
    <property type="match status" value="1"/>
</dbReference>
<dbReference type="EMBL" id="JAGDFM010000021">
    <property type="protein sequence ID" value="KAG7391450.1"/>
    <property type="molecule type" value="Genomic_DNA"/>
</dbReference>
<gene>
    <name evidence="7" type="primary">NIPAL3_2</name>
    <name evidence="7" type="ORF">PHYPSEUDO_004985</name>
</gene>
<keyword evidence="3 6" id="KW-1133">Transmembrane helix</keyword>
<evidence type="ECO:0000256" key="4">
    <source>
        <dbReference type="ARBA" id="ARBA00023136"/>
    </source>
</evidence>
<evidence type="ECO:0000256" key="2">
    <source>
        <dbReference type="ARBA" id="ARBA00022692"/>
    </source>
</evidence>
<comment type="subcellular location">
    <subcellularLocation>
        <location evidence="1">Membrane</location>
        <topology evidence="1">Multi-pass membrane protein</topology>
    </subcellularLocation>
</comment>
<proteinExistence type="predicted"/>
<evidence type="ECO:0000256" key="1">
    <source>
        <dbReference type="ARBA" id="ARBA00004141"/>
    </source>
</evidence>
<keyword evidence="2 6" id="KW-0812">Transmembrane</keyword>
<sequence>MVGVARFLSAAMGGDDDADNVQGKWIGLAIVITSAVLSNLGVNVQKLSHVREEEKPVFERQTYYTRPLWLTGLVLVVLGAIGDFEALGFAPQALVAAVGGGFTVLANVFFAHLWLGQILTKTDVLGTLLIIIGVVLSTVANEPDEQMSLLELEKQFFQLGFLIYLGVMTAVLGGIFGQIEAILRLPRAMNESKYRLLPFMYATASGIFGSFSVLLAKCASILLILTFSGENQFVYFTTYLFMGGMMCTLVLQTDLLNRAIMVGDTLSVFPMFQCFWIGSSVIGGVVFYEKYTRFSLFDWICLPIALAFIIMGIYLLAKHGEGEGDDPDDPEHTTPGHRTHITGHFGALMPLSPQGHSYSTFSRKSFDDRDNEHTPLRYTPSNGRVIDHSGLTTGYTNGYTNGHANGHDHGHRNGHPVGHWQGPNDRRHQDDDLEEQRLYSGSI</sequence>
<dbReference type="GO" id="GO:0015095">
    <property type="term" value="F:magnesium ion transmembrane transporter activity"/>
    <property type="evidence" value="ECO:0007669"/>
    <property type="project" value="InterPro"/>
</dbReference>
<evidence type="ECO:0000313" key="7">
    <source>
        <dbReference type="EMBL" id="KAG7391450.1"/>
    </source>
</evidence>
<dbReference type="Proteomes" id="UP000694044">
    <property type="component" value="Unassembled WGS sequence"/>
</dbReference>
<dbReference type="GO" id="GO:0016020">
    <property type="term" value="C:membrane"/>
    <property type="evidence" value="ECO:0007669"/>
    <property type="project" value="UniProtKB-SubCell"/>
</dbReference>
<feature type="compositionally biased region" description="Basic and acidic residues" evidence="5">
    <location>
        <begin position="364"/>
        <end position="375"/>
    </location>
</feature>
<feature type="transmembrane region" description="Helical" evidence="6">
    <location>
        <begin position="25"/>
        <end position="42"/>
    </location>
</feature>
<feature type="transmembrane region" description="Helical" evidence="6">
    <location>
        <begin position="122"/>
        <end position="141"/>
    </location>
</feature>
<dbReference type="InterPro" id="IPR008521">
    <property type="entry name" value="Mg_trans_NIPA"/>
</dbReference>
<evidence type="ECO:0000256" key="5">
    <source>
        <dbReference type="SAM" id="MobiDB-lite"/>
    </source>
</evidence>
<dbReference type="OrthoDB" id="165382at2759"/>
<feature type="compositionally biased region" description="Low complexity" evidence="5">
    <location>
        <begin position="390"/>
        <end position="402"/>
    </location>
</feature>
<feature type="transmembrane region" description="Helical" evidence="6">
    <location>
        <begin position="294"/>
        <end position="317"/>
    </location>
</feature>
<feature type="transmembrane region" description="Helical" evidence="6">
    <location>
        <begin position="233"/>
        <end position="256"/>
    </location>
</feature>
<dbReference type="PANTHER" id="PTHR12570">
    <property type="match status" value="1"/>
</dbReference>